<dbReference type="RefSeq" id="WP_173809559.1">
    <property type="nucleotide sequence ID" value="NZ_JABSNP010000006.1"/>
</dbReference>
<evidence type="ECO:0000313" key="3">
    <source>
        <dbReference type="Proteomes" id="UP000779507"/>
    </source>
</evidence>
<accession>A0ABX2FR03</accession>
<name>A0ABX2FR03_9BACT</name>
<evidence type="ECO:0000313" key="2">
    <source>
        <dbReference type="EMBL" id="NRT18814.1"/>
    </source>
</evidence>
<dbReference type="Proteomes" id="UP000779507">
    <property type="component" value="Unassembled WGS sequence"/>
</dbReference>
<sequence>MRLFKLMLAVVLVAGMGPGRALAQQSPPPRLRVKVGFNLAHLVVIPEVRGRLVVPLALGLEYRVAPQFSFYAQAEAYLPTGRAPRGRRVGAALPLAGGAGALGMRCYYHHAPAADSLAHPARFGDYLALEGNGEWQDLAAARGRGRTRVTPAQLTPGLYLLAGTQRGWAGHPLLFDASAGLGLQAPAYYYHRPEQLPSRAWAVAAQINLRVYFGH</sequence>
<gene>
    <name evidence="2" type="ORF">HNP98_001637</name>
</gene>
<comment type="caution">
    <text evidence="2">The sequence shown here is derived from an EMBL/GenBank/DDBJ whole genome shotgun (WGS) entry which is preliminary data.</text>
</comment>
<reference evidence="2 3" key="1">
    <citation type="submission" date="2020-05" db="EMBL/GenBank/DDBJ databases">
        <title>Genomic Encyclopedia of Type Strains, Phase IV (KMG-V): Genome sequencing to study the core and pangenomes of soil and plant-associated prokaryotes.</title>
        <authorList>
            <person name="Whitman W."/>
        </authorList>
    </citation>
    <scope>NUCLEOTIDE SEQUENCE [LARGE SCALE GENOMIC DNA]</scope>
    <source>
        <strain evidence="2 3">9A</strain>
    </source>
</reference>
<organism evidence="2 3">
    <name type="scientific">Hymenobacter caeli</name>
    <dbReference type="NCBI Taxonomy" id="2735894"/>
    <lineage>
        <taxon>Bacteria</taxon>
        <taxon>Pseudomonadati</taxon>
        <taxon>Bacteroidota</taxon>
        <taxon>Cytophagia</taxon>
        <taxon>Cytophagales</taxon>
        <taxon>Hymenobacteraceae</taxon>
        <taxon>Hymenobacter</taxon>
    </lineage>
</organism>
<keyword evidence="1" id="KW-0732">Signal</keyword>
<evidence type="ECO:0008006" key="4">
    <source>
        <dbReference type="Google" id="ProtNLM"/>
    </source>
</evidence>
<dbReference type="EMBL" id="JABSNP010000006">
    <property type="protein sequence ID" value="NRT18814.1"/>
    <property type="molecule type" value="Genomic_DNA"/>
</dbReference>
<feature type="signal peptide" evidence="1">
    <location>
        <begin position="1"/>
        <end position="23"/>
    </location>
</feature>
<keyword evidence="3" id="KW-1185">Reference proteome</keyword>
<protein>
    <recommendedName>
        <fullName evidence="4">Outer membrane protein beta-barrel domain-containing protein</fullName>
    </recommendedName>
</protein>
<feature type="chain" id="PRO_5045814685" description="Outer membrane protein beta-barrel domain-containing protein" evidence="1">
    <location>
        <begin position="24"/>
        <end position="215"/>
    </location>
</feature>
<evidence type="ECO:0000256" key="1">
    <source>
        <dbReference type="SAM" id="SignalP"/>
    </source>
</evidence>
<proteinExistence type="predicted"/>